<sequence length="27" mass="3192">MTWWLAISMYQSGQAIQCVHTQLCCCW</sequence>
<evidence type="ECO:0000313" key="1">
    <source>
        <dbReference type="EMBL" id="JAH16488.1"/>
    </source>
</evidence>
<proteinExistence type="predicted"/>
<name>A0A0E9QK69_ANGAN</name>
<protein>
    <submittedName>
        <fullName evidence="1">Uncharacterized protein</fullName>
    </submittedName>
</protein>
<organism evidence="1">
    <name type="scientific">Anguilla anguilla</name>
    <name type="common">European freshwater eel</name>
    <name type="synonym">Muraena anguilla</name>
    <dbReference type="NCBI Taxonomy" id="7936"/>
    <lineage>
        <taxon>Eukaryota</taxon>
        <taxon>Metazoa</taxon>
        <taxon>Chordata</taxon>
        <taxon>Craniata</taxon>
        <taxon>Vertebrata</taxon>
        <taxon>Euteleostomi</taxon>
        <taxon>Actinopterygii</taxon>
        <taxon>Neopterygii</taxon>
        <taxon>Teleostei</taxon>
        <taxon>Anguilliformes</taxon>
        <taxon>Anguillidae</taxon>
        <taxon>Anguilla</taxon>
    </lineage>
</organism>
<reference evidence="1" key="2">
    <citation type="journal article" date="2015" name="Fish Shellfish Immunol.">
        <title>Early steps in the European eel (Anguilla anguilla)-Vibrio vulnificus interaction in the gills: Role of the RtxA13 toxin.</title>
        <authorList>
            <person name="Callol A."/>
            <person name="Pajuelo D."/>
            <person name="Ebbesson L."/>
            <person name="Teles M."/>
            <person name="MacKenzie S."/>
            <person name="Amaro C."/>
        </authorList>
    </citation>
    <scope>NUCLEOTIDE SEQUENCE</scope>
</reference>
<dbReference type="AlphaFoldDB" id="A0A0E9QK69"/>
<dbReference type="EMBL" id="GBXM01092089">
    <property type="protein sequence ID" value="JAH16488.1"/>
    <property type="molecule type" value="Transcribed_RNA"/>
</dbReference>
<reference evidence="1" key="1">
    <citation type="submission" date="2014-11" db="EMBL/GenBank/DDBJ databases">
        <authorList>
            <person name="Amaro Gonzalez C."/>
        </authorList>
    </citation>
    <scope>NUCLEOTIDE SEQUENCE</scope>
</reference>
<accession>A0A0E9QK69</accession>